<dbReference type="Proteomes" id="UP001320119">
    <property type="component" value="Chromosome"/>
</dbReference>
<dbReference type="PIRSF" id="PIRSF018266">
    <property type="entry name" value="FecR"/>
    <property type="match status" value="1"/>
</dbReference>
<dbReference type="Pfam" id="PF16220">
    <property type="entry name" value="DUF4880"/>
    <property type="match status" value="1"/>
</dbReference>
<keyword evidence="1 4" id="KW-0812">Transmembrane</keyword>
<dbReference type="RefSeq" id="WP_236983334.1">
    <property type="nucleotide sequence ID" value="NZ_AP023086.1"/>
</dbReference>
<dbReference type="EMBL" id="AP023086">
    <property type="protein sequence ID" value="BCD98772.1"/>
    <property type="molecule type" value="Genomic_DNA"/>
</dbReference>
<evidence type="ECO:0000313" key="5">
    <source>
        <dbReference type="Proteomes" id="UP001320119"/>
    </source>
</evidence>
<sequence>MFNQLQHKIRQQQARQWFLKLQDDSAVRADTFYRFNCWLQKPENEKAYQSVEQTWNALGQLSHTTEGQLLRRHAKAQSQKGSLLTTLSTLVHNRFLHTSIAATCSVICFALVFAFYIPSKSITQEYTTAATETRELTLDDGSLITLTPKTNILVTFEKHQRSVTLTNGHAFFDITKDNSRPFTVKHNKYTVTVTGTAFSINTKRDEFSVMVDEGHVVVEDIKDSTESNHLSAGQAIQARNGSLGEISQGHSNQLSLWKRGVLVYRDVALDQILAETNTYTLQQIFPATTQLGKTQISLSINISQLDELPSILEALLPIKAVKAEYGKIMLVSQP</sequence>
<keyword evidence="5" id="KW-1185">Reference proteome</keyword>
<proteinExistence type="predicted"/>
<dbReference type="AlphaFoldDB" id="A0AAN1WJP2"/>
<organism evidence="4 5">
    <name type="scientific">Marinagarivorans cellulosilyticus</name>
    <dbReference type="NCBI Taxonomy" id="2721545"/>
    <lineage>
        <taxon>Bacteria</taxon>
        <taxon>Pseudomonadati</taxon>
        <taxon>Pseudomonadota</taxon>
        <taxon>Gammaproteobacteria</taxon>
        <taxon>Cellvibrionales</taxon>
        <taxon>Cellvibrionaceae</taxon>
        <taxon>Marinagarivorans</taxon>
    </lineage>
</organism>
<dbReference type="GO" id="GO:0016989">
    <property type="term" value="F:sigma factor antagonist activity"/>
    <property type="evidence" value="ECO:0007669"/>
    <property type="project" value="TreeGrafter"/>
</dbReference>
<feature type="transmembrane region" description="Helical" evidence="1">
    <location>
        <begin position="95"/>
        <end position="117"/>
    </location>
</feature>
<accession>A0AAN1WJP2</accession>
<dbReference type="Pfam" id="PF04773">
    <property type="entry name" value="FecR"/>
    <property type="match status" value="1"/>
</dbReference>
<gene>
    <name evidence="4" type="ORF">MARGE09_P2973</name>
</gene>
<evidence type="ECO:0000259" key="3">
    <source>
        <dbReference type="Pfam" id="PF16220"/>
    </source>
</evidence>
<evidence type="ECO:0000313" key="4">
    <source>
        <dbReference type="EMBL" id="BCD98772.1"/>
    </source>
</evidence>
<feature type="domain" description="FecR protein" evidence="2">
    <location>
        <begin position="125"/>
        <end position="216"/>
    </location>
</feature>
<dbReference type="PANTHER" id="PTHR30273">
    <property type="entry name" value="PERIPLASMIC SIGNAL SENSOR AND SIGMA FACTOR ACTIVATOR FECR-RELATED"/>
    <property type="match status" value="1"/>
</dbReference>
<name>A0AAN1WJP2_9GAMM</name>
<reference evidence="4 5" key="1">
    <citation type="journal article" date="2022" name="IScience">
        <title>An ultrasensitive nanofiber-based assay for enzymatic hydrolysis and deep-sea microbial degradation of cellulose.</title>
        <authorList>
            <person name="Tsudome M."/>
            <person name="Tachioka M."/>
            <person name="Miyazaki M."/>
            <person name="Uchimura K."/>
            <person name="Tsuda M."/>
            <person name="Takaki Y."/>
            <person name="Deguchi S."/>
        </authorList>
    </citation>
    <scope>NUCLEOTIDE SEQUENCE [LARGE SCALE GENOMIC DNA]</scope>
    <source>
        <strain evidence="4 5">GE09</strain>
    </source>
</reference>
<dbReference type="KEGG" id="marq:MARGE09_P2973"/>
<dbReference type="InterPro" id="IPR012373">
    <property type="entry name" value="Ferrdict_sens_TM"/>
</dbReference>
<protein>
    <submittedName>
        <fullName evidence="4">Transmembrane sensor</fullName>
    </submittedName>
</protein>
<keyword evidence="1" id="KW-0472">Membrane</keyword>
<dbReference type="PANTHER" id="PTHR30273:SF2">
    <property type="entry name" value="PROTEIN FECR"/>
    <property type="match status" value="1"/>
</dbReference>
<keyword evidence="1" id="KW-1133">Transmembrane helix</keyword>
<evidence type="ECO:0000259" key="2">
    <source>
        <dbReference type="Pfam" id="PF04773"/>
    </source>
</evidence>
<feature type="domain" description="FecR N-terminal" evidence="3">
    <location>
        <begin position="12"/>
        <end position="53"/>
    </location>
</feature>
<dbReference type="InterPro" id="IPR032623">
    <property type="entry name" value="FecR_N"/>
</dbReference>
<dbReference type="InterPro" id="IPR006860">
    <property type="entry name" value="FecR"/>
</dbReference>
<evidence type="ECO:0000256" key="1">
    <source>
        <dbReference type="SAM" id="Phobius"/>
    </source>
</evidence>
<dbReference type="Gene3D" id="2.60.120.1440">
    <property type="match status" value="1"/>
</dbReference>